<reference evidence="5 6" key="3">
    <citation type="journal article" date="2017" name="G3 (Bethesda)">
        <title>Comparative analysis highlights variable genome content of wheat rusts and divergence of the mating loci.</title>
        <authorList>
            <person name="Cuomo C.A."/>
            <person name="Bakkeren G."/>
            <person name="Khalil H.B."/>
            <person name="Panwar V."/>
            <person name="Joly D."/>
            <person name="Linning R."/>
            <person name="Sakthikumar S."/>
            <person name="Song X."/>
            <person name="Adiconis X."/>
            <person name="Fan L."/>
            <person name="Goldberg J.M."/>
            <person name="Levin J.Z."/>
            <person name="Young S."/>
            <person name="Zeng Q."/>
            <person name="Anikster Y."/>
            <person name="Bruce M."/>
            <person name="Wang M."/>
            <person name="Yin C."/>
            <person name="McCallum B."/>
            <person name="Szabo L.J."/>
            <person name="Hulbert S."/>
            <person name="Chen X."/>
            <person name="Fellers J.P."/>
        </authorList>
    </citation>
    <scope>NUCLEOTIDE SEQUENCE</scope>
    <source>
        <strain evidence="5">isolate 1-1 / race 1 (BBBD)</strain>
        <strain evidence="6">Isolate 1-1 / race 1 (BBBD)</strain>
    </source>
</reference>
<protein>
    <submittedName>
        <fullName evidence="4 5">Uncharacterized protein</fullName>
    </submittedName>
</protein>
<feature type="chain" id="PRO_5009386289" evidence="3">
    <location>
        <begin position="22"/>
        <end position="303"/>
    </location>
</feature>
<evidence type="ECO:0000256" key="2">
    <source>
        <dbReference type="RuleBase" id="RU361163"/>
    </source>
</evidence>
<dbReference type="Pfam" id="PF01670">
    <property type="entry name" value="Glyco_hydro_12"/>
    <property type="match status" value="1"/>
</dbReference>
<evidence type="ECO:0000313" key="4">
    <source>
        <dbReference type="EMBL" id="OAV88136.1"/>
    </source>
</evidence>
<reference evidence="4" key="1">
    <citation type="submission" date="2009-11" db="EMBL/GenBank/DDBJ databases">
        <authorList>
            <consortium name="The Broad Institute Genome Sequencing Platform"/>
            <person name="Ward D."/>
            <person name="Feldgarden M."/>
            <person name="Earl A."/>
            <person name="Young S.K."/>
            <person name="Zeng Q."/>
            <person name="Koehrsen M."/>
            <person name="Alvarado L."/>
            <person name="Berlin A."/>
            <person name="Bochicchio J."/>
            <person name="Borenstein D."/>
            <person name="Chapman S.B."/>
            <person name="Chen Z."/>
            <person name="Engels R."/>
            <person name="Freedman E."/>
            <person name="Gellesch M."/>
            <person name="Goldberg J."/>
            <person name="Griggs A."/>
            <person name="Gujja S."/>
            <person name="Heilman E."/>
            <person name="Heiman D."/>
            <person name="Hepburn T."/>
            <person name="Howarth C."/>
            <person name="Jen D."/>
            <person name="Larson L."/>
            <person name="Lewis B."/>
            <person name="Mehta T."/>
            <person name="Park D."/>
            <person name="Pearson M."/>
            <person name="Roberts A."/>
            <person name="Saif S."/>
            <person name="Shea T."/>
            <person name="Shenoy N."/>
            <person name="Sisk P."/>
            <person name="Stolte C."/>
            <person name="Sykes S."/>
            <person name="Thomson T."/>
            <person name="Walk T."/>
            <person name="White J."/>
            <person name="Yandava C."/>
            <person name="Izard J."/>
            <person name="Baranova O.V."/>
            <person name="Blanton J.M."/>
            <person name="Tanner A.C."/>
            <person name="Dewhirst F.E."/>
            <person name="Haas B."/>
            <person name="Nusbaum C."/>
            <person name="Birren B."/>
        </authorList>
    </citation>
    <scope>NUCLEOTIDE SEQUENCE [LARGE SCALE GENOMIC DNA]</scope>
    <source>
        <strain evidence="4">1-1 BBBD Race 1</strain>
    </source>
</reference>
<keyword evidence="6" id="KW-1185">Reference proteome</keyword>
<dbReference type="InterPro" id="IPR013319">
    <property type="entry name" value="GH11/12"/>
</dbReference>
<dbReference type="OrthoDB" id="89349at2759"/>
<proteinExistence type="inferred from homology"/>
<evidence type="ECO:0000313" key="6">
    <source>
        <dbReference type="Proteomes" id="UP000005240"/>
    </source>
</evidence>
<dbReference type="VEuPathDB" id="FungiDB:PTTG_09307"/>
<sequence>MKQAYFFRFTASLLALVSVDGLPADPSGTDQSKPGHDAVKTMGKLQESNCKGNKITWNKGQSPWQKVALAERLTLYQNVWQSQKVKDGGKSEITCQTFTQGNLAWQVVFDLPSADQDKDQVKAYTNVAWGVPQIDQGSQAQPLHLQVKNAKKFSTTWDWKLTDQSTDLVADVSYDIFLSTQPDCVKQECASREIMIWLSAIGKARPAGQRQAINGNPAGTIKINEKYEFQVWQGNTQVPVISIFPAEDSGKYTSFSGDLKELLKNLGSFGVSQDEYFVSVGAGIEIFKGQGKLTTSKYSLELF</sequence>
<gene>
    <name evidence="4" type="ORF">PTTG_09307</name>
</gene>
<keyword evidence="2" id="KW-0378">Hydrolase</keyword>
<dbReference type="InterPro" id="IPR013320">
    <property type="entry name" value="ConA-like_dom_sf"/>
</dbReference>
<feature type="signal peptide" evidence="3">
    <location>
        <begin position="1"/>
        <end position="21"/>
    </location>
</feature>
<reference evidence="4" key="2">
    <citation type="submission" date="2016-05" db="EMBL/GenBank/DDBJ databases">
        <title>Comparative analysis highlights variable genome content of wheat rusts and divergence of the mating loci.</title>
        <authorList>
            <person name="Cuomo C.A."/>
            <person name="Bakkeren G."/>
            <person name="Szabo L."/>
            <person name="Khalil H."/>
            <person name="Joly D."/>
            <person name="Goldberg J."/>
            <person name="Young S."/>
            <person name="Zeng Q."/>
            <person name="Fellers J."/>
        </authorList>
    </citation>
    <scope>NUCLEOTIDE SEQUENCE [LARGE SCALE GENOMIC DNA]</scope>
    <source>
        <strain evidence="4">1-1 BBBD Race 1</strain>
    </source>
</reference>
<keyword evidence="3" id="KW-0732">Signal</keyword>
<dbReference type="Proteomes" id="UP000005240">
    <property type="component" value="Unassembled WGS sequence"/>
</dbReference>
<organism evidence="4">
    <name type="scientific">Puccinia triticina (isolate 1-1 / race 1 (BBBD))</name>
    <name type="common">Brown leaf rust fungus</name>
    <dbReference type="NCBI Taxonomy" id="630390"/>
    <lineage>
        <taxon>Eukaryota</taxon>
        <taxon>Fungi</taxon>
        <taxon>Dikarya</taxon>
        <taxon>Basidiomycota</taxon>
        <taxon>Pucciniomycotina</taxon>
        <taxon>Pucciniomycetes</taxon>
        <taxon>Pucciniales</taxon>
        <taxon>Pucciniaceae</taxon>
        <taxon>Puccinia</taxon>
    </lineage>
</organism>
<dbReference type="GO" id="GO:0000272">
    <property type="term" value="P:polysaccharide catabolic process"/>
    <property type="evidence" value="ECO:0007669"/>
    <property type="project" value="UniProtKB-KW"/>
</dbReference>
<comment type="similarity">
    <text evidence="1 2">Belongs to the glycosyl hydrolase 12 (cellulase H) family.</text>
</comment>
<dbReference type="EnsemblFungi" id="PTTG_09307-t43_1">
    <property type="protein sequence ID" value="PTTG_09307-t43_1-p1"/>
    <property type="gene ID" value="PTTG_09307"/>
</dbReference>
<dbReference type="PANTHER" id="PTHR34002">
    <property type="entry name" value="BLR1656 PROTEIN"/>
    <property type="match status" value="1"/>
</dbReference>
<dbReference type="AlphaFoldDB" id="A0A0C4F820"/>
<dbReference type="STRING" id="630390.A0A0C4F820"/>
<keyword evidence="2" id="KW-0119">Carbohydrate metabolism</keyword>
<dbReference type="Gene3D" id="2.60.120.180">
    <property type="match status" value="1"/>
</dbReference>
<evidence type="ECO:0000256" key="3">
    <source>
        <dbReference type="SAM" id="SignalP"/>
    </source>
</evidence>
<reference evidence="5" key="4">
    <citation type="submission" date="2025-05" db="UniProtKB">
        <authorList>
            <consortium name="EnsemblFungi"/>
        </authorList>
    </citation>
    <scope>IDENTIFICATION</scope>
    <source>
        <strain evidence="5">isolate 1-1 / race 1 (BBBD)</strain>
    </source>
</reference>
<dbReference type="PANTHER" id="PTHR34002:SF9">
    <property type="entry name" value="XYLOGLUCAN-SPECIFIC ENDO-BETA-1,4-GLUCANASE A"/>
    <property type="match status" value="1"/>
</dbReference>
<dbReference type="GO" id="GO:0008810">
    <property type="term" value="F:cellulase activity"/>
    <property type="evidence" value="ECO:0007669"/>
    <property type="project" value="InterPro"/>
</dbReference>
<dbReference type="SUPFAM" id="SSF49899">
    <property type="entry name" value="Concanavalin A-like lectins/glucanases"/>
    <property type="match status" value="1"/>
</dbReference>
<evidence type="ECO:0000313" key="5">
    <source>
        <dbReference type="EnsemblFungi" id="PTTG_09307-t43_1-p1"/>
    </source>
</evidence>
<keyword evidence="2" id="KW-0326">Glycosidase</keyword>
<keyword evidence="2" id="KW-0624">Polysaccharide degradation</keyword>
<accession>A0A0C4F820</accession>
<dbReference type="EMBL" id="ADAS02000208">
    <property type="protein sequence ID" value="OAV88136.1"/>
    <property type="molecule type" value="Genomic_DNA"/>
</dbReference>
<name>A0A0C4F820_PUCT1</name>
<dbReference type="InterPro" id="IPR002594">
    <property type="entry name" value="GH12"/>
</dbReference>
<dbReference type="OMA" id="HTSYNWK"/>
<evidence type="ECO:0000256" key="1">
    <source>
        <dbReference type="ARBA" id="ARBA00005519"/>
    </source>
</evidence>